<keyword evidence="3" id="KW-1185">Reference proteome</keyword>
<dbReference type="Proteomes" id="UP000216446">
    <property type="component" value="Unassembled WGS sequence"/>
</dbReference>
<dbReference type="Gene3D" id="2.40.160.20">
    <property type="match status" value="1"/>
</dbReference>
<accession>A0A259U325</accession>
<reference evidence="2 3" key="1">
    <citation type="submission" date="2016-11" db="EMBL/GenBank/DDBJ databases">
        <title>Study of marine rhodopsin-containing bacteria.</title>
        <authorList>
            <person name="Yoshizawa S."/>
            <person name="Kumagai Y."/>
            <person name="Kogure K."/>
        </authorList>
    </citation>
    <scope>NUCLEOTIDE SEQUENCE [LARGE SCALE GENOMIC DNA]</scope>
    <source>
        <strain evidence="2 3">SG-29</strain>
    </source>
</reference>
<dbReference type="EMBL" id="MQWB01000001">
    <property type="protein sequence ID" value="OZC04376.1"/>
    <property type="molecule type" value="Genomic_DNA"/>
</dbReference>
<evidence type="ECO:0008006" key="4">
    <source>
        <dbReference type="Google" id="ProtNLM"/>
    </source>
</evidence>
<name>A0A259U325_9BACT</name>
<protein>
    <recommendedName>
        <fullName evidence="4">Outer membrane protein beta-barrel domain-containing protein</fullName>
    </recommendedName>
</protein>
<dbReference type="AlphaFoldDB" id="A0A259U325"/>
<gene>
    <name evidence="2" type="ORF">BSZ36_16145</name>
</gene>
<evidence type="ECO:0000313" key="2">
    <source>
        <dbReference type="EMBL" id="OZC04376.1"/>
    </source>
</evidence>
<comment type="caution">
    <text evidence="2">The sequence shown here is derived from an EMBL/GenBank/DDBJ whole genome shotgun (WGS) entry which is preliminary data.</text>
</comment>
<feature type="signal peptide" evidence="1">
    <location>
        <begin position="1"/>
        <end position="19"/>
    </location>
</feature>
<evidence type="ECO:0000256" key="1">
    <source>
        <dbReference type="SAM" id="SignalP"/>
    </source>
</evidence>
<organism evidence="2 3">
    <name type="scientific">Rubricoccus marinus</name>
    <dbReference type="NCBI Taxonomy" id="716817"/>
    <lineage>
        <taxon>Bacteria</taxon>
        <taxon>Pseudomonadati</taxon>
        <taxon>Rhodothermota</taxon>
        <taxon>Rhodothermia</taxon>
        <taxon>Rhodothermales</taxon>
        <taxon>Rubricoccaceae</taxon>
        <taxon>Rubricoccus</taxon>
    </lineage>
</organism>
<dbReference type="RefSeq" id="WP_094550777.1">
    <property type="nucleotide sequence ID" value="NZ_MQWB01000001.1"/>
</dbReference>
<proteinExistence type="predicted"/>
<dbReference type="SUPFAM" id="SSF56925">
    <property type="entry name" value="OMPA-like"/>
    <property type="match status" value="1"/>
</dbReference>
<dbReference type="OrthoDB" id="945117at2"/>
<evidence type="ECO:0000313" key="3">
    <source>
        <dbReference type="Proteomes" id="UP000216446"/>
    </source>
</evidence>
<dbReference type="InParanoid" id="A0A259U325"/>
<sequence length="174" mass="17802">MRFVLLAALLLPLASGAQDATALTSKGNLLIGGSASLTVSEYFTSYGVSPRVGVFLADGVAVGARVSATRATFGSQAPRASLTQLTAEPFVSYYFASPEASVQPFVSAAAGAFHARSDGSETSTGYTAEAAAGAMLRLGPNVGLTGEAYYLHGFNDFIEHQGGLRGGIAVFLGR</sequence>
<feature type="chain" id="PRO_5012311263" description="Outer membrane protein beta-barrel domain-containing protein" evidence="1">
    <location>
        <begin position="20"/>
        <end position="174"/>
    </location>
</feature>
<keyword evidence="1" id="KW-0732">Signal</keyword>
<dbReference type="InterPro" id="IPR011250">
    <property type="entry name" value="OMP/PagP_B-barrel"/>
</dbReference>